<accession>A0A5C8P0M4</accession>
<evidence type="ECO:0000259" key="9">
    <source>
        <dbReference type="PROSITE" id="PS51831"/>
    </source>
</evidence>
<reference evidence="10 11" key="1">
    <citation type="submission" date="2019-06" db="EMBL/GenBank/DDBJ databases">
        <title>Quisquiliibacterium sp. nov., isolated from a maize field.</title>
        <authorList>
            <person name="Lin S.-Y."/>
            <person name="Tsai C.-F."/>
            <person name="Young C.-C."/>
        </authorList>
    </citation>
    <scope>NUCLEOTIDE SEQUENCE [LARGE SCALE GENOMIC DNA]</scope>
    <source>
        <strain evidence="10 11">CC-CFT501</strain>
    </source>
</reference>
<protein>
    <recommendedName>
        <fullName evidence="7">Bifunctional uridylyltransferase/uridylyl-removing enzyme</fullName>
        <shortName evidence="7">UTase/UR</shortName>
    </recommendedName>
    <alternativeName>
        <fullName evidence="7">Bifunctional [protein-PII] modification enzyme</fullName>
    </alternativeName>
    <alternativeName>
        <fullName evidence="7">Bifunctional nitrogen sensor protein</fullName>
    </alternativeName>
    <domain>
        <recommendedName>
            <fullName evidence="7">[Protein-PII] uridylyltransferase</fullName>
            <shortName evidence="7">PII uridylyltransferase</shortName>
            <shortName evidence="7">UTase</shortName>
            <ecNumber evidence="7">2.7.7.59</ecNumber>
        </recommendedName>
    </domain>
    <domain>
        <recommendedName>
            <fullName evidence="7">[Protein-PII]-UMP uridylyl-removing enzyme</fullName>
            <shortName evidence="7">UR</shortName>
            <ecNumber evidence="7">3.1.4.-</ecNumber>
        </recommendedName>
    </domain>
</protein>
<dbReference type="OrthoDB" id="9758038at2"/>
<keyword evidence="4 7" id="KW-0378">Hydrolase</keyword>
<dbReference type="CDD" id="cd00077">
    <property type="entry name" value="HDc"/>
    <property type="match status" value="1"/>
</dbReference>
<evidence type="ECO:0000256" key="1">
    <source>
        <dbReference type="ARBA" id="ARBA00022679"/>
    </source>
</evidence>
<dbReference type="EC" id="2.7.7.59" evidence="7"/>
<evidence type="ECO:0000256" key="3">
    <source>
        <dbReference type="ARBA" id="ARBA00022737"/>
    </source>
</evidence>
<feature type="domain" description="ACT" evidence="8">
    <location>
        <begin position="782"/>
        <end position="850"/>
    </location>
</feature>
<comment type="catalytic activity">
    <reaction evidence="7">
        <text>[protein-PII]-L-tyrosine + UTP = [protein-PII]-uridylyl-L-tyrosine + diphosphate</text>
        <dbReference type="Rhea" id="RHEA:13673"/>
        <dbReference type="Rhea" id="RHEA-COMP:12147"/>
        <dbReference type="Rhea" id="RHEA-COMP:12148"/>
        <dbReference type="ChEBI" id="CHEBI:33019"/>
        <dbReference type="ChEBI" id="CHEBI:46398"/>
        <dbReference type="ChEBI" id="CHEBI:46858"/>
        <dbReference type="ChEBI" id="CHEBI:90602"/>
        <dbReference type="EC" id="2.7.7.59"/>
    </reaction>
</comment>
<dbReference type="CDD" id="cd04899">
    <property type="entry name" value="ACT_ACR-UUR-like_2"/>
    <property type="match status" value="1"/>
</dbReference>
<sequence>MPDFAPVREAWQRDRGAAIEGFRASQDPDRLHRALGRATDRTLCALWRLLAPSRQYALAAVGGYGRGEQYPHSDVDLLILVPERPEGAAAVGLERFIGACWDLGLEIGHSVRTPEECLREAQADITVRTSLLERRLLAGSRQRYEALGRELDAALKVDEFFSAKLLEMRQRHAKFDDSPYSLEPNTKESPGGLRDLQVIRWIARASGFGRNWSELHARGLITASEATQLRANERRIARIRAWLHILAGRHEDRLLFDLQARVAEALGLARSSARQSSEELMQRYYRSAKTVTQLNTMVLQNLRGALFPSPGAVARPIDREFVDKQGLLDLADPELFERDPSAILRCFLAMQRHSELSGIATGALRALWHARARIDARFRRDPSNRALFLQLLQSPRGVTHELRRMNQWSVLGRYLPAFRRIVGRMQHDLFHVYTVDQHILMVVRNLRRFAMAEHAHEYPFCSQLLAGFDKPWLLTIAALFHDIAKGRGGDHSKLGKVDARRFCVQHGLEPADTALVEFLVEHHLTMSSIAQKQDLGDPEVITRFVSLVGTEERLTALYLLTVADIRGTSPKVWNAWKAKLLEDLYRAAKRALEGEAPTRERRLDARRAEAVRLLNLHAVAPERYEDFWKRLGMGYFLRNDAQDIAWHARVLTGQPADRPVVRTRVAPIGEGFQVVVWLRDQPDLFARLCGYFDSRNLSVLDAKIHTTRDGWALDSFLVVDPLGEVGQYRDILTLVETELCDWLDRRAPLPTPVRGRSSRRSRTFPIEPTVDLRPDERGEHFLLSVTANDRTGLLYAIALVLARHGITLETARVTTLGERVEDVFLIEGPALLNPRQQIQFETDLLDSLRA</sequence>
<dbReference type="InterPro" id="IPR043519">
    <property type="entry name" value="NT_sf"/>
</dbReference>
<feature type="domain" description="ACT" evidence="8">
    <location>
        <begin position="673"/>
        <end position="752"/>
    </location>
</feature>
<comment type="activity regulation">
    <text evidence="7">Uridylyltransferase (UTase) activity is inhibited by glutamine, while glutamine activates uridylyl-removing (UR) activity.</text>
</comment>
<dbReference type="EMBL" id="VDUY01000002">
    <property type="protein sequence ID" value="TXL67161.1"/>
    <property type="molecule type" value="Genomic_DNA"/>
</dbReference>
<evidence type="ECO:0000256" key="2">
    <source>
        <dbReference type="ARBA" id="ARBA00022695"/>
    </source>
</evidence>
<dbReference type="PANTHER" id="PTHR47320">
    <property type="entry name" value="BIFUNCTIONAL URIDYLYLTRANSFERASE/URIDYLYL-REMOVING ENZYME"/>
    <property type="match status" value="1"/>
</dbReference>
<dbReference type="Pfam" id="PF01966">
    <property type="entry name" value="HD"/>
    <property type="match status" value="1"/>
</dbReference>
<dbReference type="PROSITE" id="PS51831">
    <property type="entry name" value="HD"/>
    <property type="match status" value="1"/>
</dbReference>
<comment type="function">
    <text evidence="7">Modifies, by uridylylation and deuridylylation, the PII regulatory proteins (GlnB and homologs), in response to the nitrogen status of the cell that GlnD senses through the glutamine level. Under low glutamine levels, catalyzes the conversion of the PII proteins and UTP to PII-UMP and PPi, while under higher glutamine levels, GlnD hydrolyzes PII-UMP to PII and UMP (deuridylylation). Thus, controls uridylylation state and activity of the PII proteins, and plays an important role in the regulation of nitrogen metabolism.</text>
</comment>
<evidence type="ECO:0000256" key="7">
    <source>
        <dbReference type="HAMAP-Rule" id="MF_00277"/>
    </source>
</evidence>
<evidence type="ECO:0000313" key="10">
    <source>
        <dbReference type="EMBL" id="TXL67161.1"/>
    </source>
</evidence>
<comment type="domain">
    <text evidence="7">Has four distinct domains: an N-terminal nucleotidyltransferase (NT) domain responsible for UTase activity, a central HD domain that encodes UR activity, and two C-terminal ACT domains that seem to have a role in glutamine sensing.</text>
</comment>
<dbReference type="SUPFAM" id="SSF81301">
    <property type="entry name" value="Nucleotidyltransferase"/>
    <property type="match status" value="1"/>
</dbReference>
<keyword evidence="3" id="KW-0677">Repeat</keyword>
<dbReference type="NCBIfam" id="TIGR01693">
    <property type="entry name" value="UTase_glnD"/>
    <property type="match status" value="1"/>
</dbReference>
<evidence type="ECO:0000256" key="6">
    <source>
        <dbReference type="ARBA" id="ARBA00023268"/>
    </source>
</evidence>
<keyword evidence="1 7" id="KW-0808">Transferase</keyword>
<dbReference type="Gene3D" id="1.10.3210.10">
    <property type="entry name" value="Hypothetical protein af1432"/>
    <property type="match status" value="1"/>
</dbReference>
<dbReference type="SMART" id="SM00471">
    <property type="entry name" value="HDc"/>
    <property type="match status" value="1"/>
</dbReference>
<dbReference type="EC" id="3.1.4.-" evidence="7"/>
<keyword evidence="6 7" id="KW-0511">Multifunctional enzyme</keyword>
<dbReference type="GO" id="GO:0008081">
    <property type="term" value="F:phosphoric diester hydrolase activity"/>
    <property type="evidence" value="ECO:0007669"/>
    <property type="project" value="UniProtKB-UniRule"/>
</dbReference>
<keyword evidence="2 7" id="KW-0548">Nucleotidyltransferase</keyword>
<comment type="catalytic activity">
    <reaction evidence="7">
        <text>[protein-PII]-uridylyl-L-tyrosine + H2O = [protein-PII]-L-tyrosine + UMP + H(+)</text>
        <dbReference type="Rhea" id="RHEA:48600"/>
        <dbReference type="Rhea" id="RHEA-COMP:12147"/>
        <dbReference type="Rhea" id="RHEA-COMP:12148"/>
        <dbReference type="ChEBI" id="CHEBI:15377"/>
        <dbReference type="ChEBI" id="CHEBI:15378"/>
        <dbReference type="ChEBI" id="CHEBI:46858"/>
        <dbReference type="ChEBI" id="CHEBI:57865"/>
        <dbReference type="ChEBI" id="CHEBI:90602"/>
    </reaction>
</comment>
<dbReference type="AlphaFoldDB" id="A0A5C8P0M4"/>
<feature type="domain" description="HD" evidence="9">
    <location>
        <begin position="435"/>
        <end position="557"/>
    </location>
</feature>
<dbReference type="Gene3D" id="3.30.70.260">
    <property type="match status" value="1"/>
</dbReference>
<organism evidence="10 11">
    <name type="scientific">Zeimonas arvi</name>
    <dbReference type="NCBI Taxonomy" id="2498847"/>
    <lineage>
        <taxon>Bacteria</taxon>
        <taxon>Pseudomonadati</taxon>
        <taxon>Pseudomonadota</taxon>
        <taxon>Betaproteobacteria</taxon>
        <taxon>Burkholderiales</taxon>
        <taxon>Burkholderiaceae</taxon>
        <taxon>Zeimonas</taxon>
    </lineage>
</organism>
<gene>
    <name evidence="7" type="primary">glnD</name>
    <name evidence="10" type="ORF">FHP08_05985</name>
</gene>
<keyword evidence="5 7" id="KW-0460">Magnesium</keyword>
<evidence type="ECO:0000313" key="11">
    <source>
        <dbReference type="Proteomes" id="UP000321548"/>
    </source>
</evidence>
<dbReference type="RefSeq" id="WP_147703410.1">
    <property type="nucleotide sequence ID" value="NZ_VDUY01000002.1"/>
</dbReference>
<dbReference type="Pfam" id="PF01909">
    <property type="entry name" value="NTP_transf_2"/>
    <property type="match status" value="1"/>
</dbReference>
<dbReference type="SUPFAM" id="SSF55021">
    <property type="entry name" value="ACT-like"/>
    <property type="match status" value="2"/>
</dbReference>
<evidence type="ECO:0000259" key="8">
    <source>
        <dbReference type="PROSITE" id="PS51671"/>
    </source>
</evidence>
<dbReference type="CDD" id="cd05401">
    <property type="entry name" value="NT_GlnE_GlnD_like"/>
    <property type="match status" value="1"/>
</dbReference>
<dbReference type="PROSITE" id="PS51671">
    <property type="entry name" value="ACT"/>
    <property type="match status" value="2"/>
</dbReference>
<dbReference type="InterPro" id="IPR013546">
    <property type="entry name" value="PII_UdlTrfase/GS_AdlTrfase"/>
</dbReference>
<comment type="caution">
    <text evidence="10">The sequence shown here is derived from an EMBL/GenBank/DDBJ whole genome shotgun (WGS) entry which is preliminary data.</text>
</comment>
<proteinExistence type="inferred from homology"/>
<dbReference type="CDD" id="cd04900">
    <property type="entry name" value="ACT_UUR-like_1"/>
    <property type="match status" value="1"/>
</dbReference>
<keyword evidence="11" id="KW-1185">Reference proteome</keyword>
<comment type="cofactor">
    <cofactor evidence="7">
        <name>Mg(2+)</name>
        <dbReference type="ChEBI" id="CHEBI:18420"/>
    </cofactor>
</comment>
<dbReference type="InterPro" id="IPR010043">
    <property type="entry name" value="UTase/UR"/>
</dbReference>
<dbReference type="GO" id="GO:0008773">
    <property type="term" value="F:[protein-PII] uridylyltransferase activity"/>
    <property type="evidence" value="ECO:0007669"/>
    <property type="project" value="UniProtKB-UniRule"/>
</dbReference>
<dbReference type="PANTHER" id="PTHR47320:SF1">
    <property type="entry name" value="BIFUNCTIONAL URIDYLYLTRANSFERASE_URIDYLYL-REMOVING ENZYME"/>
    <property type="match status" value="1"/>
</dbReference>
<dbReference type="InterPro" id="IPR002912">
    <property type="entry name" value="ACT_dom"/>
</dbReference>
<dbReference type="GO" id="GO:0006808">
    <property type="term" value="P:regulation of nitrogen utilization"/>
    <property type="evidence" value="ECO:0007669"/>
    <property type="project" value="UniProtKB-UniRule"/>
</dbReference>
<comment type="caution">
    <text evidence="7">Lacks conserved residue(s) required for the propagation of feature annotation.</text>
</comment>
<name>A0A5C8P0M4_9BURK</name>
<dbReference type="InterPro" id="IPR003607">
    <property type="entry name" value="HD/PDEase_dom"/>
</dbReference>
<feature type="region of interest" description="Uridylyltransferase" evidence="7">
    <location>
        <begin position="1"/>
        <end position="316"/>
    </location>
</feature>
<dbReference type="InterPro" id="IPR002934">
    <property type="entry name" value="Polymerase_NTP_transf_dom"/>
</dbReference>
<dbReference type="HAMAP" id="MF_00277">
    <property type="entry name" value="PII_uridylyl_transf"/>
    <property type="match status" value="1"/>
</dbReference>
<dbReference type="NCBIfam" id="NF002837">
    <property type="entry name" value="PRK03059.1"/>
    <property type="match status" value="1"/>
</dbReference>
<dbReference type="SUPFAM" id="SSF81593">
    <property type="entry name" value="Nucleotidyltransferase substrate binding subunit/domain"/>
    <property type="match status" value="1"/>
</dbReference>
<evidence type="ECO:0000256" key="5">
    <source>
        <dbReference type="ARBA" id="ARBA00022842"/>
    </source>
</evidence>
<dbReference type="Proteomes" id="UP000321548">
    <property type="component" value="Unassembled WGS sequence"/>
</dbReference>
<dbReference type="PIRSF" id="PIRSF006288">
    <property type="entry name" value="PII_uridyltransf"/>
    <property type="match status" value="1"/>
</dbReference>
<dbReference type="Pfam" id="PF08335">
    <property type="entry name" value="GlnD_UR_UTase"/>
    <property type="match status" value="1"/>
</dbReference>
<dbReference type="InterPro" id="IPR045865">
    <property type="entry name" value="ACT-like_dom_sf"/>
</dbReference>
<comment type="similarity">
    <text evidence="7">Belongs to the GlnD family.</text>
</comment>
<dbReference type="SUPFAM" id="SSF109604">
    <property type="entry name" value="HD-domain/PDEase-like"/>
    <property type="match status" value="1"/>
</dbReference>
<dbReference type="InterPro" id="IPR006674">
    <property type="entry name" value="HD_domain"/>
</dbReference>
<evidence type="ECO:0000256" key="4">
    <source>
        <dbReference type="ARBA" id="ARBA00022801"/>
    </source>
</evidence>